<evidence type="ECO:0000313" key="3">
    <source>
        <dbReference type="Proteomes" id="UP000315540"/>
    </source>
</evidence>
<feature type="domain" description="DUF5683" evidence="1">
    <location>
        <begin position="63"/>
        <end position="207"/>
    </location>
</feature>
<name>A0A504JGD0_9FLAO</name>
<gene>
    <name evidence="2" type="ORF">FHK87_14755</name>
</gene>
<dbReference type="Proteomes" id="UP000315540">
    <property type="component" value="Unassembled WGS sequence"/>
</dbReference>
<dbReference type="OrthoDB" id="9813910at2"/>
<keyword evidence="3" id="KW-1185">Reference proteome</keyword>
<accession>A0A504JGD0</accession>
<organism evidence="2 3">
    <name type="scientific">Aquimarina algicola</name>
    <dbReference type="NCBI Taxonomy" id="2589995"/>
    <lineage>
        <taxon>Bacteria</taxon>
        <taxon>Pseudomonadati</taxon>
        <taxon>Bacteroidota</taxon>
        <taxon>Flavobacteriia</taxon>
        <taxon>Flavobacteriales</taxon>
        <taxon>Flavobacteriaceae</taxon>
        <taxon>Aquimarina</taxon>
    </lineage>
</organism>
<comment type="caution">
    <text evidence="2">The sequence shown here is derived from an EMBL/GenBank/DDBJ whole genome shotgun (WGS) entry which is preliminary data.</text>
</comment>
<dbReference type="InterPro" id="IPR043738">
    <property type="entry name" value="DUF5683"/>
</dbReference>
<dbReference type="EMBL" id="VFWZ01000004">
    <property type="protein sequence ID" value="TPN85461.1"/>
    <property type="molecule type" value="Genomic_DNA"/>
</dbReference>
<evidence type="ECO:0000313" key="2">
    <source>
        <dbReference type="EMBL" id="TPN85461.1"/>
    </source>
</evidence>
<protein>
    <recommendedName>
        <fullName evidence="1">DUF5683 domain-containing protein</fullName>
    </recommendedName>
</protein>
<reference evidence="2 3" key="1">
    <citation type="submission" date="2019-06" db="EMBL/GenBank/DDBJ databases">
        <authorList>
            <person name="Meng X."/>
        </authorList>
    </citation>
    <scope>NUCLEOTIDE SEQUENCE [LARGE SCALE GENOMIC DNA]</scope>
    <source>
        <strain evidence="2 3">M625</strain>
    </source>
</reference>
<dbReference type="Pfam" id="PF18935">
    <property type="entry name" value="DUF5683"/>
    <property type="match status" value="1"/>
</dbReference>
<evidence type="ECO:0000259" key="1">
    <source>
        <dbReference type="Pfam" id="PF18935"/>
    </source>
</evidence>
<dbReference type="AlphaFoldDB" id="A0A504JGD0"/>
<sequence length="207" mass="24233">MKSFYIIFFVLFSVQHAFCQEAEEIEESEELKVTTEEVEVKKKKKKRRKKREKKEREVVPYEPLAPARAAFYSAILPGLGQAYTKKYWKIPIVYAAIGTGIYSYVWNNDQLNRFRDAYKRRLAGINDPEFDQIATETLLSLQDRYRRDQELSILITVGLYLLNIVDANVTAHLQQYNITDDLSFKPKININEFDASPNYGFSINYSF</sequence>
<proteinExistence type="predicted"/>